<dbReference type="Proteomes" id="UP000053328">
    <property type="component" value="Unassembled WGS sequence"/>
</dbReference>
<evidence type="ECO:0000256" key="2">
    <source>
        <dbReference type="SAM" id="Phobius"/>
    </source>
</evidence>
<protein>
    <recommendedName>
        <fullName evidence="3">EF-hand domain-containing protein</fullName>
    </recommendedName>
</protein>
<dbReference type="Pfam" id="PF05042">
    <property type="entry name" value="Caleosin"/>
    <property type="match status" value="1"/>
</dbReference>
<dbReference type="GO" id="GO:0004497">
    <property type="term" value="F:monooxygenase activity"/>
    <property type="evidence" value="ECO:0007669"/>
    <property type="project" value="TreeGrafter"/>
</dbReference>
<dbReference type="InterPro" id="IPR007736">
    <property type="entry name" value="Caleosin-related"/>
</dbReference>
<evidence type="ECO:0000313" key="4">
    <source>
        <dbReference type="EMBL" id="KIW16513.1"/>
    </source>
</evidence>
<feature type="domain" description="EF-hand" evidence="3">
    <location>
        <begin position="10"/>
        <end position="45"/>
    </location>
</feature>
<dbReference type="InterPro" id="IPR002048">
    <property type="entry name" value="EF_hand_dom"/>
</dbReference>
<dbReference type="InterPro" id="IPR011992">
    <property type="entry name" value="EF-hand-dom_pair"/>
</dbReference>
<feature type="transmembrane region" description="Helical" evidence="2">
    <location>
        <begin position="42"/>
        <end position="63"/>
    </location>
</feature>
<evidence type="ECO:0000313" key="5">
    <source>
        <dbReference type="Proteomes" id="UP000053328"/>
    </source>
</evidence>
<dbReference type="HOGENOM" id="CLU_062049_1_1_1"/>
<dbReference type="VEuPathDB" id="FungiDB:PV08_06568"/>
<keyword evidence="5" id="KW-1185">Reference proteome</keyword>
<name>A0A0D2BC34_9EURO</name>
<comment type="similarity">
    <text evidence="1">Belongs to the caleosin family.</text>
</comment>
<dbReference type="EMBL" id="KN847495">
    <property type="protein sequence ID" value="KIW16513.1"/>
    <property type="molecule type" value="Genomic_DNA"/>
</dbReference>
<dbReference type="GO" id="GO:0005509">
    <property type="term" value="F:calcium ion binding"/>
    <property type="evidence" value="ECO:0007669"/>
    <property type="project" value="InterPro"/>
</dbReference>
<dbReference type="OrthoDB" id="640742at2759"/>
<dbReference type="PANTHER" id="PTHR31495">
    <property type="entry name" value="PEROXYGENASE 3-RELATED"/>
    <property type="match status" value="1"/>
</dbReference>
<dbReference type="RefSeq" id="XP_016236729.1">
    <property type="nucleotide sequence ID" value="XM_016380902.1"/>
</dbReference>
<dbReference type="PROSITE" id="PS50222">
    <property type="entry name" value="EF_HAND_2"/>
    <property type="match status" value="2"/>
</dbReference>
<keyword evidence="2" id="KW-0472">Membrane</keyword>
<dbReference type="SUPFAM" id="SSF47473">
    <property type="entry name" value="EF-hand"/>
    <property type="match status" value="1"/>
</dbReference>
<keyword evidence="2" id="KW-1133">Transmembrane helix</keyword>
<keyword evidence="2" id="KW-0812">Transmembrane</keyword>
<dbReference type="Gene3D" id="1.10.238.10">
    <property type="entry name" value="EF-hand"/>
    <property type="match status" value="1"/>
</dbReference>
<evidence type="ECO:0000256" key="1">
    <source>
        <dbReference type="ARBA" id="ARBA00006765"/>
    </source>
</evidence>
<dbReference type="GeneID" id="27333651"/>
<proteinExistence type="inferred from homology"/>
<reference evidence="4 5" key="1">
    <citation type="submission" date="2015-01" db="EMBL/GenBank/DDBJ databases">
        <title>The Genome Sequence of Exophiala spinifera CBS89968.</title>
        <authorList>
            <consortium name="The Broad Institute Genomics Platform"/>
            <person name="Cuomo C."/>
            <person name="de Hoog S."/>
            <person name="Gorbushina A."/>
            <person name="Stielow B."/>
            <person name="Teixiera M."/>
            <person name="Abouelleil A."/>
            <person name="Chapman S.B."/>
            <person name="Priest M."/>
            <person name="Young S.K."/>
            <person name="Wortman J."/>
            <person name="Nusbaum C."/>
            <person name="Birren B."/>
        </authorList>
    </citation>
    <scope>NUCLEOTIDE SEQUENCE [LARGE SCALE GENOMIC DNA]</scope>
    <source>
        <strain evidence="4 5">CBS 89968</strain>
    </source>
</reference>
<sequence length="192" mass="22782">MTRQDINENHGPTDLERHVSFWDRDGDGVIHVSDVWNGFRELGFSIPYSLISLFIPLLFSYATQSGHPKCTRRDPRFRICVYNIHRTIHSSHSEVFDDRGRFNQVKFDAMFKQFDVGNKDYLSTCEFLRMWRSNCDPCDFGGWLYSFMELFTTWLLIQKNGQIARAELRGVYDGSLFYSIKESRHFKRIQKR</sequence>
<gene>
    <name evidence="4" type="ORF">PV08_06568</name>
</gene>
<dbReference type="PANTHER" id="PTHR31495:SF0">
    <property type="entry name" value="BINDING PROTEIN CALEOSIN, PUTATIVE (AFU_ORTHOLOGUE AFUA_5G13750)-RELATED"/>
    <property type="match status" value="1"/>
</dbReference>
<accession>A0A0D2BC34</accession>
<organism evidence="4 5">
    <name type="scientific">Exophiala spinifera</name>
    <dbReference type="NCBI Taxonomy" id="91928"/>
    <lineage>
        <taxon>Eukaryota</taxon>
        <taxon>Fungi</taxon>
        <taxon>Dikarya</taxon>
        <taxon>Ascomycota</taxon>
        <taxon>Pezizomycotina</taxon>
        <taxon>Eurotiomycetes</taxon>
        <taxon>Chaetothyriomycetidae</taxon>
        <taxon>Chaetothyriales</taxon>
        <taxon>Herpotrichiellaceae</taxon>
        <taxon>Exophiala</taxon>
    </lineage>
</organism>
<feature type="domain" description="EF-hand" evidence="3">
    <location>
        <begin position="102"/>
        <end position="137"/>
    </location>
</feature>
<dbReference type="STRING" id="91928.A0A0D2BC34"/>
<dbReference type="AlphaFoldDB" id="A0A0D2BC34"/>
<evidence type="ECO:0000259" key="3">
    <source>
        <dbReference type="PROSITE" id="PS50222"/>
    </source>
</evidence>